<evidence type="ECO:0000313" key="2">
    <source>
        <dbReference type="EMBL" id="MDS0293770.1"/>
    </source>
</evidence>
<dbReference type="Pfam" id="PF01955">
    <property type="entry name" value="CbiZ"/>
    <property type="match status" value="1"/>
</dbReference>
<dbReference type="RefSeq" id="WP_310927583.1">
    <property type="nucleotide sequence ID" value="NZ_JAMQOQ010000001.1"/>
</dbReference>
<proteinExistence type="predicted"/>
<dbReference type="EMBL" id="JAMQOQ010000001">
    <property type="protein sequence ID" value="MDS0293770.1"/>
    <property type="molecule type" value="Genomic_DNA"/>
</dbReference>
<comment type="caution">
    <text evidence="2">The sequence shown here is derived from an EMBL/GenBank/DDBJ whole genome shotgun (WGS) entry which is preliminary data.</text>
</comment>
<name>A0ABU2FZ13_9EURY</name>
<dbReference type="PANTHER" id="PTHR35336:SF5">
    <property type="entry name" value="ADENOSYLCOBINAMIDE AMIDOHYDROLASE"/>
    <property type="match status" value="1"/>
</dbReference>
<dbReference type="Proteomes" id="UP001254813">
    <property type="component" value="Unassembled WGS sequence"/>
</dbReference>
<dbReference type="PANTHER" id="PTHR35336">
    <property type="entry name" value="ADENOSYLCOBINAMIDE AMIDOHYDROLASE"/>
    <property type="match status" value="1"/>
</dbReference>
<organism evidence="2 3">
    <name type="scientific">Halogeometricum luteum</name>
    <dbReference type="NCBI Taxonomy" id="2950537"/>
    <lineage>
        <taxon>Archaea</taxon>
        <taxon>Methanobacteriati</taxon>
        <taxon>Methanobacteriota</taxon>
        <taxon>Stenosarchaea group</taxon>
        <taxon>Halobacteria</taxon>
        <taxon>Halobacteriales</taxon>
        <taxon>Haloferacaceae</taxon>
        <taxon>Halogeometricum</taxon>
    </lineage>
</organism>
<dbReference type="InterPro" id="IPR052209">
    <property type="entry name" value="CbiZ"/>
</dbReference>
<dbReference type="InterPro" id="IPR002808">
    <property type="entry name" value="AdoCbi_amidolase"/>
</dbReference>
<reference evidence="2 3" key="1">
    <citation type="submission" date="2022-06" db="EMBL/GenBank/DDBJ databases">
        <title>Halogeometricum sp. a new haloarchaeum isolate from saline soil.</title>
        <authorList>
            <person name="Strakova D."/>
            <person name="Galisteo C."/>
            <person name="Sanchez-Porro C."/>
            <person name="Ventosa A."/>
        </authorList>
    </citation>
    <scope>NUCLEOTIDE SEQUENCE [LARGE SCALE GENOMIC DNA]</scope>
    <source>
        <strain evidence="3">S3BR25-2</strain>
    </source>
</reference>
<keyword evidence="3" id="KW-1185">Reference proteome</keyword>
<accession>A0ABU2FZ13</accession>
<evidence type="ECO:0000256" key="1">
    <source>
        <dbReference type="SAM" id="MobiDB-lite"/>
    </source>
</evidence>
<protein>
    <submittedName>
        <fullName evidence="2">Adenosylcobinamide amidohydrolase</fullName>
    </submittedName>
</protein>
<gene>
    <name evidence="2" type="ORF">NDI79_06240</name>
</gene>
<evidence type="ECO:0000313" key="3">
    <source>
        <dbReference type="Proteomes" id="UP001254813"/>
    </source>
</evidence>
<feature type="compositionally biased region" description="Basic and acidic residues" evidence="1">
    <location>
        <begin position="115"/>
        <end position="127"/>
    </location>
</feature>
<feature type="region of interest" description="Disordered" evidence="1">
    <location>
        <begin position="107"/>
        <end position="128"/>
    </location>
</feature>
<sequence length="249" mass="25232">MTGAEDAVFESVVRDDVCRLRRPETRWLSTGHAGGRSTGPVAYNVSVPEGWAETDVDGYVERRLDEAGFEESGPTLLTGVSMRHARRARLGPVEAVVTAGVSNPAALPVDGNESATHRSAADGEEPRTGTVNVLVGTTRALGAGALANLVAVAAEAKAATLLSRTGFPGTTTDAVVAACDPAGEAAAYSGSATLVGSAARACVRDALCASLGSRYDGDGGIPASVAAAEYGVVTDERASVSEILGSEND</sequence>